<dbReference type="OrthoDB" id="5241674at2"/>
<dbReference type="InterPro" id="IPR050275">
    <property type="entry name" value="PGM_Phosphatase"/>
</dbReference>
<evidence type="ECO:0000313" key="3">
    <source>
        <dbReference type="Proteomes" id="UP000317303"/>
    </source>
</evidence>
<dbReference type="Gene3D" id="3.40.50.1240">
    <property type="entry name" value="Phosphoglycerate mutase-like"/>
    <property type="match status" value="1"/>
</dbReference>
<dbReference type="EMBL" id="VLJV01000001">
    <property type="protein sequence ID" value="TWH18661.1"/>
    <property type="molecule type" value="Genomic_DNA"/>
</dbReference>
<evidence type="ECO:0000256" key="1">
    <source>
        <dbReference type="SAM" id="MobiDB-lite"/>
    </source>
</evidence>
<dbReference type="GO" id="GO:0005737">
    <property type="term" value="C:cytoplasm"/>
    <property type="evidence" value="ECO:0007669"/>
    <property type="project" value="TreeGrafter"/>
</dbReference>
<dbReference type="Proteomes" id="UP000317303">
    <property type="component" value="Unassembled WGS sequence"/>
</dbReference>
<gene>
    <name evidence="2" type="ORF">JD82_00482</name>
</gene>
<proteinExistence type="predicted"/>
<dbReference type="RefSeq" id="WP_051758094.1">
    <property type="nucleotide sequence ID" value="NZ_JOIJ01000026.1"/>
</dbReference>
<dbReference type="PANTHER" id="PTHR48100:SF1">
    <property type="entry name" value="HISTIDINE PHOSPHATASE FAMILY PROTEIN-RELATED"/>
    <property type="match status" value="1"/>
</dbReference>
<dbReference type="PANTHER" id="PTHR48100">
    <property type="entry name" value="BROAD-SPECIFICITY PHOSPHATASE YOR283W-RELATED"/>
    <property type="match status" value="1"/>
</dbReference>
<dbReference type="CDD" id="cd07067">
    <property type="entry name" value="HP_PGM_like"/>
    <property type="match status" value="1"/>
</dbReference>
<accession>A0A660CCP5</accession>
<dbReference type="Pfam" id="PF00300">
    <property type="entry name" value="His_Phos_1"/>
    <property type="match status" value="1"/>
</dbReference>
<dbReference type="AlphaFoldDB" id="A0A660CCP5"/>
<organism evidence="2 3">
    <name type="scientific">Prauserella rugosa</name>
    <dbReference type="NCBI Taxonomy" id="43354"/>
    <lineage>
        <taxon>Bacteria</taxon>
        <taxon>Bacillati</taxon>
        <taxon>Actinomycetota</taxon>
        <taxon>Actinomycetes</taxon>
        <taxon>Pseudonocardiales</taxon>
        <taxon>Pseudonocardiaceae</taxon>
        <taxon>Prauserella</taxon>
    </lineage>
</organism>
<comment type="caution">
    <text evidence="2">The sequence shown here is derived from an EMBL/GenBank/DDBJ whole genome shotgun (WGS) entry which is preliminary data.</text>
</comment>
<reference evidence="2 3" key="1">
    <citation type="submission" date="2019-07" db="EMBL/GenBank/DDBJ databases">
        <title>R&amp;d 2014.</title>
        <authorList>
            <person name="Klenk H.-P."/>
        </authorList>
    </citation>
    <scope>NUCLEOTIDE SEQUENCE [LARGE SCALE GENOMIC DNA]</scope>
    <source>
        <strain evidence="2 3">DSM 43194</strain>
    </source>
</reference>
<dbReference type="SUPFAM" id="SSF53254">
    <property type="entry name" value="Phosphoglycerate mutase-like"/>
    <property type="match status" value="1"/>
</dbReference>
<dbReference type="InterPro" id="IPR029033">
    <property type="entry name" value="His_PPase_superfam"/>
</dbReference>
<dbReference type="InterPro" id="IPR013078">
    <property type="entry name" value="His_Pase_superF_clade-1"/>
</dbReference>
<sequence length="216" mass="23651">MELLLIRHGRPESQHGATGDGADPPLTARGRAEADLLGRFLAGANGPATVYASPMIRARETAEAIVNHATVPLLVDDRLREFDHGATSYTPPELNTAPNDVRRMMWRALETGVWGDHVFDPEAFEQRVWDVFNHIIDANSSNTVAVVCHSGVLNSFLGKVLGRPRGMFFQPNYTSISRVVASGRRRQVLSLNETTHLQCADDGTLEALTKGANSEH</sequence>
<dbReference type="SMART" id="SM00855">
    <property type="entry name" value="PGAM"/>
    <property type="match status" value="1"/>
</dbReference>
<evidence type="ECO:0000313" key="2">
    <source>
        <dbReference type="EMBL" id="TWH18661.1"/>
    </source>
</evidence>
<dbReference type="GO" id="GO:0016791">
    <property type="term" value="F:phosphatase activity"/>
    <property type="evidence" value="ECO:0007669"/>
    <property type="project" value="TreeGrafter"/>
</dbReference>
<protein>
    <submittedName>
        <fullName evidence="2">Putative phosphoglycerate mutase</fullName>
    </submittedName>
</protein>
<keyword evidence="3" id="KW-1185">Reference proteome</keyword>
<feature type="region of interest" description="Disordered" evidence="1">
    <location>
        <begin position="1"/>
        <end position="27"/>
    </location>
</feature>
<name>A0A660CCP5_9PSEU</name>